<dbReference type="Gene3D" id="1.10.530.10">
    <property type="match status" value="1"/>
</dbReference>
<organism evidence="2 3">
    <name type="scientific">Actinoallomurus oryzae</name>
    <dbReference type="NCBI Taxonomy" id="502180"/>
    <lineage>
        <taxon>Bacteria</taxon>
        <taxon>Bacillati</taxon>
        <taxon>Actinomycetota</taxon>
        <taxon>Actinomycetes</taxon>
        <taxon>Streptosporangiales</taxon>
        <taxon>Thermomonosporaceae</taxon>
        <taxon>Actinoallomurus</taxon>
    </lineage>
</organism>
<evidence type="ECO:0000313" key="3">
    <source>
        <dbReference type="Proteomes" id="UP001500503"/>
    </source>
</evidence>
<accession>A0ABP8QDU1</accession>
<dbReference type="InterPro" id="IPR023346">
    <property type="entry name" value="Lysozyme-like_dom_sf"/>
</dbReference>
<dbReference type="RefSeq" id="WP_345468383.1">
    <property type="nucleotide sequence ID" value="NZ_BAABHF010000026.1"/>
</dbReference>
<evidence type="ECO:0000313" key="2">
    <source>
        <dbReference type="EMBL" id="GAA4501713.1"/>
    </source>
</evidence>
<gene>
    <name evidence="2" type="ORF">GCM10023191_052160</name>
</gene>
<dbReference type="Proteomes" id="UP001500503">
    <property type="component" value="Unassembled WGS sequence"/>
</dbReference>
<comment type="caution">
    <text evidence="2">The sequence shown here is derived from an EMBL/GenBank/DDBJ whole genome shotgun (WGS) entry which is preliminary data.</text>
</comment>
<feature type="region of interest" description="Disordered" evidence="1">
    <location>
        <begin position="177"/>
        <end position="223"/>
    </location>
</feature>
<reference evidence="3" key="1">
    <citation type="journal article" date="2019" name="Int. J. Syst. Evol. Microbiol.">
        <title>The Global Catalogue of Microorganisms (GCM) 10K type strain sequencing project: providing services to taxonomists for standard genome sequencing and annotation.</title>
        <authorList>
            <consortium name="The Broad Institute Genomics Platform"/>
            <consortium name="The Broad Institute Genome Sequencing Center for Infectious Disease"/>
            <person name="Wu L."/>
            <person name="Ma J."/>
        </authorList>
    </citation>
    <scope>NUCLEOTIDE SEQUENCE [LARGE SCALE GENOMIC DNA]</scope>
    <source>
        <strain evidence="3">JCM 17933</strain>
    </source>
</reference>
<dbReference type="SUPFAM" id="SSF53955">
    <property type="entry name" value="Lysozyme-like"/>
    <property type="match status" value="1"/>
</dbReference>
<proteinExistence type="predicted"/>
<sequence length="318" mass="33477">MSVTYGDVMKADPSMLHKSAGAWKDWADAVLVHAGYLKEQVGHHIDKQSWDGPPAVLAREKVDGTHSGLINSAGKLKKVETALITAGRAFDEAKNTLIGLTSQAQGYGLTVDAKTGQLSYTPPAVGSVTMDTHGKKSLTQADVNKLVHDAQTHINDLQPKINAAVAKAGRADTDLAQALGGLSPTNPGNGHPTGPPAAPYGTSGSHGPGPSASGDTSTHSASAREAQAYAKSLMAQYGWSDEGNWESLVKLWNQESGWNANAVNPSSGAAGIPQALGHGHVFDLGDYKAQIQWGLNYIRDRYGSPSAAWAHEVSHNWY</sequence>
<keyword evidence="3" id="KW-1185">Reference proteome</keyword>
<name>A0ABP8QDU1_9ACTN</name>
<feature type="compositionally biased region" description="Low complexity" evidence="1">
    <location>
        <begin position="199"/>
        <end position="214"/>
    </location>
</feature>
<evidence type="ECO:0008006" key="4">
    <source>
        <dbReference type="Google" id="ProtNLM"/>
    </source>
</evidence>
<evidence type="ECO:0000256" key="1">
    <source>
        <dbReference type="SAM" id="MobiDB-lite"/>
    </source>
</evidence>
<dbReference type="EMBL" id="BAABHF010000026">
    <property type="protein sequence ID" value="GAA4501713.1"/>
    <property type="molecule type" value="Genomic_DNA"/>
</dbReference>
<protein>
    <recommendedName>
        <fullName evidence="4">Transglycosylase SLT domain-containing protein</fullName>
    </recommendedName>
</protein>